<dbReference type="OrthoDB" id="4712828at2"/>
<dbReference type="Proteomes" id="UP000033615">
    <property type="component" value="Unassembled WGS sequence"/>
</dbReference>
<dbReference type="AlphaFoldDB" id="A0A1V4D9I9"/>
<sequence>MNGTPRARARETDANEIAALRDWLAALDPGVAAEFGVRAESFGDAFAVLAPGTETVFFNRVVGLSVLQRPSRTLVRDIADFFRGADARFMVHVPEEAARTELPDWLGEEGLEPQGEWITLRRCADPAPPPSTDLRVESVGPSQATHFAETLCTGYGMPDEWAPLYEGLVGRPGWRHYMAWDGALPVATASIFLQGARAWCGNSGTLRRYRHRGAHTALSRLRLKDGLDAGCASFTGETWQRPGLPNQSLRNHTRDGWQEVYRRLNYVSTDE</sequence>
<accession>A0A1V4D9I9</accession>
<dbReference type="RefSeq" id="WP_053048465.1">
    <property type="nucleotide sequence ID" value="NZ_LAKD02000013.1"/>
</dbReference>
<evidence type="ECO:0008006" key="3">
    <source>
        <dbReference type="Google" id="ProtNLM"/>
    </source>
</evidence>
<evidence type="ECO:0000313" key="1">
    <source>
        <dbReference type="EMBL" id="OPF82384.1"/>
    </source>
</evidence>
<comment type="caution">
    <text evidence="1">The sequence shown here is derived from an EMBL/GenBank/DDBJ whole genome shotgun (WGS) entry which is preliminary data.</text>
</comment>
<name>A0A1V4D9I9_9ACTN</name>
<organism evidence="1 2">
    <name type="scientific">Streptomyces antioxidans</name>
    <dbReference type="NCBI Taxonomy" id="1507734"/>
    <lineage>
        <taxon>Bacteria</taxon>
        <taxon>Bacillati</taxon>
        <taxon>Actinomycetota</taxon>
        <taxon>Actinomycetes</taxon>
        <taxon>Kitasatosporales</taxon>
        <taxon>Streptomycetaceae</taxon>
        <taxon>Streptomyces</taxon>
    </lineage>
</organism>
<dbReference type="Gene3D" id="3.40.630.30">
    <property type="match status" value="1"/>
</dbReference>
<dbReference type="EMBL" id="LAKD02000013">
    <property type="protein sequence ID" value="OPF82384.1"/>
    <property type="molecule type" value="Genomic_DNA"/>
</dbReference>
<proteinExistence type="predicted"/>
<keyword evidence="2" id="KW-1185">Reference proteome</keyword>
<reference evidence="1" key="1">
    <citation type="submission" date="2016-12" db="EMBL/GenBank/DDBJ databases">
        <title>Genome sequence of Streptomyces antioxidans MUSC 164.</title>
        <authorList>
            <person name="Lee L.-H."/>
            <person name="Ser H.-L."/>
        </authorList>
    </citation>
    <scope>NUCLEOTIDE SEQUENCE [LARGE SCALE GENOMIC DNA]</scope>
    <source>
        <strain evidence="1">MUSC 164</strain>
    </source>
</reference>
<evidence type="ECO:0000313" key="2">
    <source>
        <dbReference type="Proteomes" id="UP000033615"/>
    </source>
</evidence>
<gene>
    <name evidence="1" type="ORF">VT50_0207560</name>
</gene>
<protein>
    <recommendedName>
        <fullName evidence="3">GNAT family N-acetyltransferase</fullName>
    </recommendedName>
</protein>
<dbReference type="SUPFAM" id="SSF55729">
    <property type="entry name" value="Acyl-CoA N-acyltransferases (Nat)"/>
    <property type="match status" value="1"/>
</dbReference>
<dbReference type="InterPro" id="IPR016181">
    <property type="entry name" value="Acyl_CoA_acyltransferase"/>
</dbReference>